<protein>
    <submittedName>
        <fullName evidence="2">Dipeptidase</fullName>
    </submittedName>
</protein>
<evidence type="ECO:0000313" key="3">
    <source>
        <dbReference type="Proteomes" id="UP001595615"/>
    </source>
</evidence>
<organism evidence="2 3">
    <name type="scientific">Sphingoaurantiacus capsulatus</name>
    <dbReference type="NCBI Taxonomy" id="1771310"/>
    <lineage>
        <taxon>Bacteria</taxon>
        <taxon>Pseudomonadati</taxon>
        <taxon>Pseudomonadota</taxon>
        <taxon>Alphaproteobacteria</taxon>
        <taxon>Sphingomonadales</taxon>
        <taxon>Sphingosinicellaceae</taxon>
        <taxon>Sphingoaurantiacus</taxon>
    </lineage>
</organism>
<dbReference type="PANTHER" id="PTHR10443:SF12">
    <property type="entry name" value="DIPEPTIDASE"/>
    <property type="match status" value="1"/>
</dbReference>
<keyword evidence="1" id="KW-0732">Signal</keyword>
<comment type="caution">
    <text evidence="2">The sequence shown here is derived from an EMBL/GenBank/DDBJ whole genome shotgun (WGS) entry which is preliminary data.</text>
</comment>
<keyword evidence="3" id="KW-1185">Reference proteome</keyword>
<accession>A0ABV7X8I1</accession>
<evidence type="ECO:0000313" key="2">
    <source>
        <dbReference type="EMBL" id="MFC3711508.1"/>
    </source>
</evidence>
<dbReference type="Pfam" id="PF01244">
    <property type="entry name" value="Peptidase_M19"/>
    <property type="match status" value="1"/>
</dbReference>
<reference evidence="3" key="1">
    <citation type="journal article" date="2019" name="Int. J. Syst. Evol. Microbiol.">
        <title>The Global Catalogue of Microorganisms (GCM) 10K type strain sequencing project: providing services to taxonomists for standard genome sequencing and annotation.</title>
        <authorList>
            <consortium name="The Broad Institute Genomics Platform"/>
            <consortium name="The Broad Institute Genome Sequencing Center for Infectious Disease"/>
            <person name="Wu L."/>
            <person name="Ma J."/>
        </authorList>
    </citation>
    <scope>NUCLEOTIDE SEQUENCE [LARGE SCALE GENOMIC DNA]</scope>
    <source>
        <strain evidence="3">KCTC 42644</strain>
    </source>
</reference>
<feature type="signal peptide" evidence="1">
    <location>
        <begin position="1"/>
        <end position="24"/>
    </location>
</feature>
<dbReference type="InterPro" id="IPR032466">
    <property type="entry name" value="Metal_Hydrolase"/>
</dbReference>
<dbReference type="RefSeq" id="WP_380856546.1">
    <property type="nucleotide sequence ID" value="NZ_JBHRXV010000001.1"/>
</dbReference>
<evidence type="ECO:0000256" key="1">
    <source>
        <dbReference type="SAM" id="SignalP"/>
    </source>
</evidence>
<dbReference type="Proteomes" id="UP001595615">
    <property type="component" value="Unassembled WGS sequence"/>
</dbReference>
<dbReference type="EMBL" id="JBHRXV010000001">
    <property type="protein sequence ID" value="MFC3711508.1"/>
    <property type="molecule type" value="Genomic_DNA"/>
</dbReference>
<dbReference type="Gene3D" id="3.20.20.140">
    <property type="entry name" value="Metal-dependent hydrolases"/>
    <property type="match status" value="1"/>
</dbReference>
<sequence length="377" mass="40922">MIGRRNFLMGAGALAAASSTRAFAAEPPAKAMYHRAMVIDALGGPGGYDPKQERGAPMTAKLLADARASGVTAVNITISAVGNIPTSFEDSVDQLAEMNREIDLNPGLFMAVRKGADLRAAKDSGRMGLIYGMQDSMPFGADFRDKLGVFHRLGVRIVQPTYNIRNLFGDGCLEPANGGLSRLGRELVEELNKRRILVDVSHAGSKVHEEVLALSKAPIAITHSGCRALRDHPRNTHDAVMKKLADKGGVIGMYFMPYLRPEGGQPRAQDLIAHIEHAWKVAGEDHVGLGTDGSITGTDDNPEFRKRFREMTERRVAAGYAAPGDENPTGFLFIKEYNDPRRFETLAGDLLKRGHSTGKVEKLLGANFARLFGEVWG</sequence>
<dbReference type="PROSITE" id="PS51318">
    <property type="entry name" value="TAT"/>
    <property type="match status" value="1"/>
</dbReference>
<dbReference type="SUPFAM" id="SSF51556">
    <property type="entry name" value="Metallo-dependent hydrolases"/>
    <property type="match status" value="1"/>
</dbReference>
<feature type="chain" id="PRO_5045495281" evidence="1">
    <location>
        <begin position="25"/>
        <end position="377"/>
    </location>
</feature>
<proteinExistence type="predicted"/>
<dbReference type="InterPro" id="IPR008257">
    <property type="entry name" value="Pept_M19"/>
</dbReference>
<dbReference type="InterPro" id="IPR006311">
    <property type="entry name" value="TAT_signal"/>
</dbReference>
<dbReference type="PANTHER" id="PTHR10443">
    <property type="entry name" value="MICROSOMAL DIPEPTIDASE"/>
    <property type="match status" value="1"/>
</dbReference>
<gene>
    <name evidence="2" type="ORF">ACFOMD_02930</name>
</gene>
<dbReference type="PROSITE" id="PS51365">
    <property type="entry name" value="RENAL_DIPEPTIDASE_2"/>
    <property type="match status" value="1"/>
</dbReference>
<name>A0ABV7X8I1_9SPHN</name>